<accession>A0AAV1RVR5</accession>
<proteinExistence type="predicted"/>
<protein>
    <recommendedName>
        <fullName evidence="3">HIRAN domain-containing protein</fullName>
    </recommendedName>
</protein>
<reference evidence="4 5" key="1">
    <citation type="submission" date="2024-01" db="EMBL/GenBank/DDBJ databases">
        <authorList>
            <person name="Waweru B."/>
        </authorList>
    </citation>
    <scope>NUCLEOTIDE SEQUENCE [LARGE SCALE GENOMIC DNA]</scope>
</reference>
<dbReference type="SMART" id="SM00910">
    <property type="entry name" value="HIRAN"/>
    <property type="match status" value="1"/>
</dbReference>
<evidence type="ECO:0000259" key="3">
    <source>
        <dbReference type="SMART" id="SM00910"/>
    </source>
</evidence>
<gene>
    <name evidence="4" type="ORF">DCAF_LOCUS14953</name>
</gene>
<evidence type="ECO:0000313" key="4">
    <source>
        <dbReference type="EMBL" id="CAK7339876.1"/>
    </source>
</evidence>
<evidence type="ECO:0000313" key="5">
    <source>
        <dbReference type="Proteomes" id="UP001314170"/>
    </source>
</evidence>
<sequence length="372" mass="41500">MEEEFQEALTSLHNVGDWQGSSSCSSSFDDWHYSSFQQTLLQETSIVGFVMANIIVSRRYGIVFFNYRESVLLVFEPRKLDDRSSAIKVLNADYLELGYLDRSVATVLSPLVENKMINVKVMVPGSRTSSNMLVPCQVSISAKLDDFETVKTAISQGGLILVSQPGSSFASFHDEAMVVKEKSSTAGHRNVNEKLRLVEGNENKRGRKRFSNYEPLCLHTQEPEIIENESGVCLSEHTFEIELANINAKPALQVEPEHLNFIPIGAVGHNKVSVEGACSNGIIPVIVFRNVKGTGLTECLASDPLFSSFEDFEGANYPTNYWSETFPKMLLQANEIRRTPLKILCTVRISIADAAKMVHVVKTDAVERKHFR</sequence>
<dbReference type="AlphaFoldDB" id="A0AAV1RVR5"/>
<evidence type="ECO:0000256" key="2">
    <source>
        <dbReference type="ARBA" id="ARBA00022801"/>
    </source>
</evidence>
<evidence type="ECO:0000256" key="1">
    <source>
        <dbReference type="ARBA" id="ARBA00022723"/>
    </source>
</evidence>
<dbReference type="Proteomes" id="UP001314170">
    <property type="component" value="Unassembled WGS sequence"/>
</dbReference>
<dbReference type="GO" id="GO:0003676">
    <property type="term" value="F:nucleic acid binding"/>
    <property type="evidence" value="ECO:0007669"/>
    <property type="project" value="InterPro"/>
</dbReference>
<keyword evidence="1" id="KW-0479">Metal-binding</keyword>
<dbReference type="InterPro" id="IPR014905">
    <property type="entry name" value="HIRAN"/>
</dbReference>
<keyword evidence="2" id="KW-0378">Hydrolase</keyword>
<keyword evidence="5" id="KW-1185">Reference proteome</keyword>
<name>A0AAV1RVR5_9ROSI</name>
<feature type="domain" description="HIRAN" evidence="3">
    <location>
        <begin position="47"/>
        <end position="144"/>
    </location>
</feature>
<comment type="caution">
    <text evidence="4">The sequence shown here is derived from an EMBL/GenBank/DDBJ whole genome shotgun (WGS) entry which is preliminary data.</text>
</comment>
<organism evidence="4 5">
    <name type="scientific">Dovyalis caffra</name>
    <dbReference type="NCBI Taxonomy" id="77055"/>
    <lineage>
        <taxon>Eukaryota</taxon>
        <taxon>Viridiplantae</taxon>
        <taxon>Streptophyta</taxon>
        <taxon>Embryophyta</taxon>
        <taxon>Tracheophyta</taxon>
        <taxon>Spermatophyta</taxon>
        <taxon>Magnoliopsida</taxon>
        <taxon>eudicotyledons</taxon>
        <taxon>Gunneridae</taxon>
        <taxon>Pentapetalae</taxon>
        <taxon>rosids</taxon>
        <taxon>fabids</taxon>
        <taxon>Malpighiales</taxon>
        <taxon>Salicaceae</taxon>
        <taxon>Flacourtieae</taxon>
        <taxon>Dovyalis</taxon>
    </lineage>
</organism>
<dbReference type="Pfam" id="PF08797">
    <property type="entry name" value="HIRAN"/>
    <property type="match status" value="1"/>
</dbReference>
<dbReference type="GO" id="GO:0008270">
    <property type="term" value="F:zinc ion binding"/>
    <property type="evidence" value="ECO:0007669"/>
    <property type="project" value="InterPro"/>
</dbReference>
<dbReference type="Gene3D" id="3.30.70.2330">
    <property type="match status" value="1"/>
</dbReference>
<dbReference type="EMBL" id="CAWUPB010001159">
    <property type="protein sequence ID" value="CAK7339876.1"/>
    <property type="molecule type" value="Genomic_DNA"/>
</dbReference>
<dbReference type="GO" id="GO:0016818">
    <property type="term" value="F:hydrolase activity, acting on acid anhydrides, in phosphorus-containing anhydrides"/>
    <property type="evidence" value="ECO:0007669"/>
    <property type="project" value="InterPro"/>
</dbReference>